<protein>
    <submittedName>
        <fullName evidence="5">60S ribosomal protein L35</fullName>
    </submittedName>
</protein>
<dbReference type="Proteomes" id="UP000078348">
    <property type="component" value="Unassembled WGS sequence"/>
</dbReference>
<dbReference type="HAMAP" id="MF_00374">
    <property type="entry name" value="Ribosomal_uL29"/>
    <property type="match status" value="1"/>
</dbReference>
<name>A0A196SQY8_BLAHN</name>
<evidence type="ECO:0000256" key="4">
    <source>
        <dbReference type="SAM" id="Coils"/>
    </source>
</evidence>
<dbReference type="InterPro" id="IPR018254">
    <property type="entry name" value="Ribosomal_uL29_CS"/>
</dbReference>
<dbReference type="Gene3D" id="6.10.250.3450">
    <property type="match status" value="1"/>
</dbReference>
<evidence type="ECO:0000256" key="1">
    <source>
        <dbReference type="ARBA" id="ARBA00009254"/>
    </source>
</evidence>
<dbReference type="FunFam" id="1.10.287.310:FF:000002">
    <property type="entry name" value="60S ribosomal protein L35"/>
    <property type="match status" value="1"/>
</dbReference>
<keyword evidence="2 5" id="KW-0689">Ribosomal protein</keyword>
<evidence type="ECO:0000313" key="6">
    <source>
        <dbReference type="Proteomes" id="UP000078348"/>
    </source>
</evidence>
<keyword evidence="6" id="KW-1185">Reference proteome</keyword>
<dbReference type="FunFam" id="6.10.250.3450:FF:000001">
    <property type="entry name" value="60S ribosomal protein L35"/>
    <property type="match status" value="1"/>
</dbReference>
<dbReference type="GO" id="GO:0003729">
    <property type="term" value="F:mRNA binding"/>
    <property type="evidence" value="ECO:0007669"/>
    <property type="project" value="TreeGrafter"/>
</dbReference>
<reference evidence="5 6" key="1">
    <citation type="submission" date="2016-05" db="EMBL/GenBank/DDBJ databases">
        <title>Nuclear genome of Blastocystis sp. subtype 1 NandII.</title>
        <authorList>
            <person name="Gentekaki E."/>
            <person name="Curtis B."/>
            <person name="Stairs C."/>
            <person name="Eme L."/>
            <person name="Herman E."/>
            <person name="Klimes V."/>
            <person name="Arias M.C."/>
            <person name="Elias M."/>
            <person name="Hilliou F."/>
            <person name="Klute M."/>
            <person name="Malik S.-B."/>
            <person name="Pightling A."/>
            <person name="Rachubinski R."/>
            <person name="Salas D."/>
            <person name="Schlacht A."/>
            <person name="Suga H."/>
            <person name="Archibald J."/>
            <person name="Ball S.G."/>
            <person name="Clark G."/>
            <person name="Dacks J."/>
            <person name="Van Der Giezen M."/>
            <person name="Tsaousis A."/>
            <person name="Roger A."/>
        </authorList>
    </citation>
    <scope>NUCLEOTIDE SEQUENCE [LARGE SCALE GENOMIC DNA]</scope>
    <source>
        <strain evidence="6">ATCC 50177 / NandII</strain>
    </source>
</reference>
<dbReference type="SUPFAM" id="SSF46561">
    <property type="entry name" value="Ribosomal protein L29 (L29p)"/>
    <property type="match status" value="1"/>
</dbReference>
<dbReference type="GO" id="GO:0003735">
    <property type="term" value="F:structural constituent of ribosome"/>
    <property type="evidence" value="ECO:0007669"/>
    <property type="project" value="InterPro"/>
</dbReference>
<dbReference type="CDD" id="cd00427">
    <property type="entry name" value="Ribosomal_L29_HIP"/>
    <property type="match status" value="1"/>
</dbReference>
<accession>A0A196SQY8</accession>
<dbReference type="Pfam" id="PF00831">
    <property type="entry name" value="Ribosomal_L29"/>
    <property type="match status" value="1"/>
</dbReference>
<feature type="coiled-coil region" evidence="4">
    <location>
        <begin position="30"/>
        <end position="57"/>
    </location>
</feature>
<dbReference type="InterPro" id="IPR001854">
    <property type="entry name" value="Ribosomal_uL29"/>
</dbReference>
<dbReference type="GO" id="GO:0000463">
    <property type="term" value="P:maturation of LSU-rRNA from tricistronic rRNA transcript (SSU-rRNA, 5.8S rRNA, LSU-rRNA)"/>
    <property type="evidence" value="ECO:0007669"/>
    <property type="project" value="InterPro"/>
</dbReference>
<dbReference type="EMBL" id="LXWW01000004">
    <property type="protein sequence ID" value="OAO18159.1"/>
    <property type="molecule type" value="Genomic_DNA"/>
</dbReference>
<dbReference type="InterPro" id="IPR036049">
    <property type="entry name" value="Ribosomal_uL29_sf"/>
</dbReference>
<dbReference type="PANTHER" id="PTHR45722">
    <property type="entry name" value="60S RIBOSOMAL PROTEIN L35"/>
    <property type="match status" value="1"/>
</dbReference>
<dbReference type="GO" id="GO:0022625">
    <property type="term" value="C:cytosolic large ribosomal subunit"/>
    <property type="evidence" value="ECO:0007669"/>
    <property type="project" value="InterPro"/>
</dbReference>
<dbReference type="OrthoDB" id="528635at2759"/>
<dbReference type="PROSITE" id="PS00579">
    <property type="entry name" value="RIBOSOMAL_L29"/>
    <property type="match status" value="1"/>
</dbReference>
<dbReference type="STRING" id="478820.A0A196SQY8"/>
<comment type="similarity">
    <text evidence="1">Belongs to the universal ribosomal protein uL29 family.</text>
</comment>
<evidence type="ECO:0000256" key="3">
    <source>
        <dbReference type="ARBA" id="ARBA00023274"/>
    </source>
</evidence>
<proteinExistence type="inferred from homology"/>
<gene>
    <name evidence="5" type="ORF">AV274_0099</name>
</gene>
<evidence type="ECO:0000256" key="2">
    <source>
        <dbReference type="ARBA" id="ARBA00022980"/>
    </source>
</evidence>
<keyword evidence="4" id="KW-0175">Coiled coil</keyword>
<evidence type="ECO:0000313" key="5">
    <source>
        <dbReference type="EMBL" id="OAO18159.1"/>
    </source>
</evidence>
<dbReference type="Gene3D" id="1.10.287.310">
    <property type="match status" value="1"/>
</dbReference>
<organism evidence="5 6">
    <name type="scientific">Blastocystis sp. subtype 1 (strain ATCC 50177 / NandII)</name>
    <dbReference type="NCBI Taxonomy" id="478820"/>
    <lineage>
        <taxon>Eukaryota</taxon>
        <taxon>Sar</taxon>
        <taxon>Stramenopiles</taxon>
        <taxon>Bigyra</taxon>
        <taxon>Opalozoa</taxon>
        <taxon>Opalinata</taxon>
        <taxon>Blastocystidae</taxon>
        <taxon>Blastocystis</taxon>
    </lineage>
</organism>
<dbReference type="GO" id="GO:0006412">
    <property type="term" value="P:translation"/>
    <property type="evidence" value="ECO:0007669"/>
    <property type="project" value="InterPro"/>
</dbReference>
<dbReference type="PANTHER" id="PTHR45722:SF2">
    <property type="entry name" value="LARGE RIBOSOMAL SUBUNIT PROTEIN UL29-RELATED"/>
    <property type="match status" value="1"/>
</dbReference>
<keyword evidence="3" id="KW-0687">Ribonucleoprotein</keyword>
<dbReference type="InterPro" id="IPR045059">
    <property type="entry name" value="Ribosomal_uL29_euk"/>
</dbReference>
<dbReference type="NCBIfam" id="TIGR00012">
    <property type="entry name" value="L29"/>
    <property type="match status" value="1"/>
</dbReference>
<sequence>MPSLSLLVYLRNAYGLFWRRTHDVARVKAVELRQKNRDELLAEIENYKKELAQLRVAQVTGGAPAKLAQIKVVRKNIARALTVLSQQKRAALKEHYAKAKYLPTDLRAKTTRAMRRALTEEQAAKKTLRQQKKERAFPVRKFALKA</sequence>
<dbReference type="AlphaFoldDB" id="A0A196SQY8"/>
<comment type="caution">
    <text evidence="5">The sequence shown here is derived from an EMBL/GenBank/DDBJ whole genome shotgun (WGS) entry which is preliminary data.</text>
</comment>